<dbReference type="InterPro" id="IPR017871">
    <property type="entry name" value="ABC_transporter-like_CS"/>
</dbReference>
<dbReference type="Gene3D" id="3.40.50.300">
    <property type="entry name" value="P-loop containing nucleotide triphosphate hydrolases"/>
    <property type="match status" value="1"/>
</dbReference>
<dbReference type="PANTHER" id="PTHR42788">
    <property type="entry name" value="TAURINE IMPORT ATP-BINDING PROTEIN-RELATED"/>
    <property type="match status" value="1"/>
</dbReference>
<dbReference type="InterPro" id="IPR050166">
    <property type="entry name" value="ABC_transporter_ATP-bind"/>
</dbReference>
<dbReference type="InterPro" id="IPR027417">
    <property type="entry name" value="P-loop_NTPase"/>
</dbReference>
<evidence type="ECO:0000259" key="4">
    <source>
        <dbReference type="PROSITE" id="PS50893"/>
    </source>
</evidence>
<dbReference type="CDD" id="cd03293">
    <property type="entry name" value="ABC_NrtD_SsuB_transporters"/>
    <property type="match status" value="1"/>
</dbReference>
<dbReference type="PROSITE" id="PS50893">
    <property type="entry name" value="ABC_TRANSPORTER_2"/>
    <property type="match status" value="1"/>
</dbReference>
<sequence>MSVLQAEGLCKSYDGRCVVQDISLALERGELVSLLGVSGIGKTTLFNLLSGLECPDSGRVLLEGEDVTGRSGRVSYMQQKDLLLPFRTVLDNVCLPLRLAGAAKREAHRRAGELMEEFGLGGSERRYPSELSGGMRQRAALLRAYLFSERVMLLDEPFSALDAITKSSLHRWFQSVRKKHGTSSIFITHDIDEAIFLSDRVYIMSGAPGRITAELQIELPGERDEDISMSDAFIHYKKQILQEIRS</sequence>
<comment type="caution">
    <text evidence="5">The sequence shown here is derived from an EMBL/GenBank/DDBJ whole genome shotgun (WGS) entry which is preliminary data.</text>
</comment>
<keyword evidence="6" id="KW-1185">Reference proteome</keyword>
<dbReference type="GO" id="GO:0005524">
    <property type="term" value="F:ATP binding"/>
    <property type="evidence" value="ECO:0007669"/>
    <property type="project" value="UniProtKB-KW"/>
</dbReference>
<dbReference type="GO" id="GO:0016887">
    <property type="term" value="F:ATP hydrolysis activity"/>
    <property type="evidence" value="ECO:0007669"/>
    <property type="project" value="InterPro"/>
</dbReference>
<keyword evidence="2" id="KW-0547">Nucleotide-binding</keyword>
<dbReference type="AlphaFoldDB" id="A0A9X8UKF7"/>
<dbReference type="SMART" id="SM00382">
    <property type="entry name" value="AAA"/>
    <property type="match status" value="1"/>
</dbReference>
<dbReference type="InterPro" id="IPR003439">
    <property type="entry name" value="ABC_transporter-like_ATP-bd"/>
</dbReference>
<proteinExistence type="predicted"/>
<protein>
    <submittedName>
        <fullName evidence="5">ABC-type nitrate/sulfonate/bicarbonate transport system ATPase subunit</fullName>
    </submittedName>
</protein>
<dbReference type="SUPFAM" id="SSF52540">
    <property type="entry name" value="P-loop containing nucleoside triphosphate hydrolases"/>
    <property type="match status" value="1"/>
</dbReference>
<dbReference type="InterPro" id="IPR003593">
    <property type="entry name" value="AAA+_ATPase"/>
</dbReference>
<accession>A0A9X8UKF7</accession>
<keyword evidence="1" id="KW-0813">Transport</keyword>
<name>A0A9X8UKF7_9FIRM</name>
<organism evidence="5 6">
    <name type="scientific">Harryflintia acetispora</name>
    <dbReference type="NCBI Taxonomy" id="1849041"/>
    <lineage>
        <taxon>Bacteria</taxon>
        <taxon>Bacillati</taxon>
        <taxon>Bacillota</taxon>
        <taxon>Clostridia</taxon>
        <taxon>Eubacteriales</taxon>
        <taxon>Oscillospiraceae</taxon>
        <taxon>Harryflintia</taxon>
    </lineage>
</organism>
<evidence type="ECO:0000256" key="3">
    <source>
        <dbReference type="ARBA" id="ARBA00022840"/>
    </source>
</evidence>
<dbReference type="EMBL" id="SLUK01000002">
    <property type="protein sequence ID" value="TCL44571.1"/>
    <property type="molecule type" value="Genomic_DNA"/>
</dbReference>
<evidence type="ECO:0000313" key="5">
    <source>
        <dbReference type="EMBL" id="TCL44571.1"/>
    </source>
</evidence>
<keyword evidence="3" id="KW-0067">ATP-binding</keyword>
<dbReference type="PANTHER" id="PTHR42788:SF2">
    <property type="entry name" value="ABC TRANSPORTER ATP-BINDING PROTEIN"/>
    <property type="match status" value="1"/>
</dbReference>
<dbReference type="Pfam" id="PF00005">
    <property type="entry name" value="ABC_tran"/>
    <property type="match status" value="1"/>
</dbReference>
<evidence type="ECO:0000313" key="6">
    <source>
        <dbReference type="Proteomes" id="UP000294682"/>
    </source>
</evidence>
<dbReference type="Proteomes" id="UP000294682">
    <property type="component" value="Unassembled WGS sequence"/>
</dbReference>
<dbReference type="RefSeq" id="WP_132083983.1">
    <property type="nucleotide sequence ID" value="NZ_SLUK01000002.1"/>
</dbReference>
<evidence type="ECO:0000256" key="1">
    <source>
        <dbReference type="ARBA" id="ARBA00022448"/>
    </source>
</evidence>
<feature type="domain" description="ABC transporter" evidence="4">
    <location>
        <begin position="4"/>
        <end position="231"/>
    </location>
</feature>
<evidence type="ECO:0000256" key="2">
    <source>
        <dbReference type="ARBA" id="ARBA00022741"/>
    </source>
</evidence>
<gene>
    <name evidence="5" type="ORF">EDD78_102194</name>
</gene>
<dbReference type="PROSITE" id="PS00211">
    <property type="entry name" value="ABC_TRANSPORTER_1"/>
    <property type="match status" value="1"/>
</dbReference>
<reference evidence="5 6" key="1">
    <citation type="submission" date="2019-03" db="EMBL/GenBank/DDBJ databases">
        <title>Genomic Encyclopedia of Type Strains, Phase IV (KMG-IV): sequencing the most valuable type-strain genomes for metagenomic binning, comparative biology and taxonomic classification.</title>
        <authorList>
            <person name="Goeker M."/>
        </authorList>
    </citation>
    <scope>NUCLEOTIDE SEQUENCE [LARGE SCALE GENOMIC DNA]</scope>
    <source>
        <strain evidence="5 6">DSM 100433</strain>
    </source>
</reference>